<evidence type="ECO:0000256" key="1">
    <source>
        <dbReference type="ARBA" id="ARBA00023015"/>
    </source>
</evidence>
<keyword evidence="2 6" id="KW-0238">DNA-binding</keyword>
<dbReference type="PROSITE" id="PS01124">
    <property type="entry name" value="HTH_ARAC_FAMILY_2"/>
    <property type="match status" value="1"/>
</dbReference>
<keyword evidence="1" id="KW-0805">Transcription regulation</keyword>
<dbReference type="Pfam" id="PF22177">
    <property type="entry name" value="PBP1_XylR"/>
    <property type="match status" value="1"/>
</dbReference>
<reference evidence="6 7" key="1">
    <citation type="journal article" date="2013" name="Antonie Van Leeuwenhoek">
        <title>Echinimonas agarilytica gen. nov., sp. nov., a new gammaproteobacterium isolated from the sea urchin Strongylocentrotus intermedius.</title>
        <authorList>
            <person name="Nedashkovskaya O.I."/>
            <person name="Stenkova A.M."/>
            <person name="Zhukova N.V."/>
            <person name="Van Trappen S."/>
            <person name="Lee J.S."/>
            <person name="Kim S.B."/>
        </authorList>
    </citation>
    <scope>NUCLEOTIDE SEQUENCE [LARGE SCALE GENOMIC DNA]</scope>
    <source>
        <strain evidence="6 7">KMM 6351</strain>
    </source>
</reference>
<dbReference type="PANTHER" id="PTHR30146">
    <property type="entry name" value="LACI-RELATED TRANSCRIPTIONAL REPRESSOR"/>
    <property type="match status" value="1"/>
</dbReference>
<dbReference type="RefSeq" id="WP_251259850.1">
    <property type="nucleotide sequence ID" value="NZ_JAMQGP010000001.1"/>
</dbReference>
<evidence type="ECO:0000259" key="5">
    <source>
        <dbReference type="PROSITE" id="PS01124"/>
    </source>
</evidence>
<dbReference type="EMBL" id="JAMQGP010000001">
    <property type="protein sequence ID" value="MCM2678486.1"/>
    <property type="molecule type" value="Genomic_DNA"/>
</dbReference>
<sequence length="409" mass="46790">MFSKRYGITLLFNANKVYDRQVIEGIGEYLQASQCDWDIFFEDDFRCRIADIKDWMGDGIIADFDDPEIVEATRGLGIPVVGVGGSYHNKSEYPDGPYVATDNAALVSAAYQHLREKGLENFAFYGLPDLPQMRWARERELAFKDLVSADGYQGDIYRGTLTTPENWRYAMNRLSDWLQRLPHPTGIIGVTDARARHLLQVCERLGIIVPDKISVIGIDNEDLARFLTRVPLSSVNQGCKRMGYEAAKLLHNKLSAKPIRNQRVLVPPQGVVERQSTDYRALRDAYVIQAMHFIRHNACKGIKVDQVLDFVGISRSNLEKRFREEREHSIHTEIHETKLERAKQLLRNSELPTMEIATLCGYPSLQYMYAVFKKDLGQTPKEYRNNLSDGSDDPDDTHEEFDFSDDNSE</sequence>
<evidence type="ECO:0000256" key="3">
    <source>
        <dbReference type="ARBA" id="ARBA00023163"/>
    </source>
</evidence>
<accession>A0AA41W4C1</accession>
<dbReference type="Pfam" id="PF13377">
    <property type="entry name" value="Peripla_BP_3"/>
    <property type="match status" value="1"/>
</dbReference>
<dbReference type="AlphaFoldDB" id="A0AA41W4C1"/>
<keyword evidence="7" id="KW-1185">Reference proteome</keyword>
<dbReference type="PANTHER" id="PTHR30146:SF24">
    <property type="entry name" value="XYLOSE OPERON REGULATORY PROTEIN"/>
    <property type="match status" value="1"/>
</dbReference>
<dbReference type="Pfam" id="PF12833">
    <property type="entry name" value="HTH_18"/>
    <property type="match status" value="1"/>
</dbReference>
<protein>
    <submittedName>
        <fullName evidence="6">DNA-binding transcriptional regulator</fullName>
    </submittedName>
</protein>
<dbReference type="SMART" id="SM00342">
    <property type="entry name" value="HTH_ARAC"/>
    <property type="match status" value="1"/>
</dbReference>
<feature type="region of interest" description="Disordered" evidence="4">
    <location>
        <begin position="381"/>
        <end position="409"/>
    </location>
</feature>
<proteinExistence type="predicted"/>
<evidence type="ECO:0000256" key="4">
    <source>
        <dbReference type="SAM" id="MobiDB-lite"/>
    </source>
</evidence>
<dbReference type="SUPFAM" id="SSF53822">
    <property type="entry name" value="Periplasmic binding protein-like I"/>
    <property type="match status" value="1"/>
</dbReference>
<dbReference type="Gene3D" id="1.10.10.60">
    <property type="entry name" value="Homeodomain-like"/>
    <property type="match status" value="1"/>
</dbReference>
<dbReference type="GO" id="GO:0003700">
    <property type="term" value="F:DNA-binding transcription factor activity"/>
    <property type="evidence" value="ECO:0007669"/>
    <property type="project" value="InterPro"/>
</dbReference>
<dbReference type="GO" id="GO:0000976">
    <property type="term" value="F:transcription cis-regulatory region binding"/>
    <property type="evidence" value="ECO:0007669"/>
    <property type="project" value="TreeGrafter"/>
</dbReference>
<feature type="domain" description="HTH araC/xylS-type" evidence="5">
    <location>
        <begin position="288"/>
        <end position="386"/>
    </location>
</feature>
<evidence type="ECO:0000313" key="7">
    <source>
        <dbReference type="Proteomes" id="UP001165393"/>
    </source>
</evidence>
<feature type="compositionally biased region" description="Acidic residues" evidence="4">
    <location>
        <begin position="390"/>
        <end position="409"/>
    </location>
</feature>
<organism evidence="6 7">
    <name type="scientific">Echinimonas agarilytica</name>
    <dbReference type="NCBI Taxonomy" id="1215918"/>
    <lineage>
        <taxon>Bacteria</taxon>
        <taxon>Pseudomonadati</taxon>
        <taxon>Pseudomonadota</taxon>
        <taxon>Gammaproteobacteria</taxon>
        <taxon>Alteromonadales</taxon>
        <taxon>Echinimonadaceae</taxon>
        <taxon>Echinimonas</taxon>
    </lineage>
</organism>
<dbReference type="InterPro" id="IPR018060">
    <property type="entry name" value="HTH_AraC"/>
</dbReference>
<name>A0AA41W4C1_9GAMM</name>
<dbReference type="Gene3D" id="3.40.50.2300">
    <property type="match status" value="2"/>
</dbReference>
<evidence type="ECO:0000313" key="6">
    <source>
        <dbReference type="EMBL" id="MCM2678486.1"/>
    </source>
</evidence>
<dbReference type="InterPro" id="IPR046335">
    <property type="entry name" value="LacI/GalR-like_sensor"/>
</dbReference>
<dbReference type="SUPFAM" id="SSF46689">
    <property type="entry name" value="Homeodomain-like"/>
    <property type="match status" value="1"/>
</dbReference>
<dbReference type="CDD" id="cd01543">
    <property type="entry name" value="PBP1_XylR"/>
    <property type="match status" value="1"/>
</dbReference>
<dbReference type="InterPro" id="IPR054031">
    <property type="entry name" value="XylR_PBP1"/>
</dbReference>
<gene>
    <name evidence="6" type="ORF">NAF29_02225</name>
</gene>
<dbReference type="Proteomes" id="UP001165393">
    <property type="component" value="Unassembled WGS sequence"/>
</dbReference>
<keyword evidence="3" id="KW-0804">Transcription</keyword>
<dbReference type="InterPro" id="IPR028082">
    <property type="entry name" value="Peripla_BP_I"/>
</dbReference>
<evidence type="ECO:0000256" key="2">
    <source>
        <dbReference type="ARBA" id="ARBA00023125"/>
    </source>
</evidence>
<dbReference type="InterPro" id="IPR009057">
    <property type="entry name" value="Homeodomain-like_sf"/>
</dbReference>
<comment type="caution">
    <text evidence="6">The sequence shown here is derived from an EMBL/GenBank/DDBJ whole genome shotgun (WGS) entry which is preliminary data.</text>
</comment>